<dbReference type="GO" id="GO:0016592">
    <property type="term" value="C:mediator complex"/>
    <property type="evidence" value="ECO:0007669"/>
    <property type="project" value="TreeGrafter"/>
</dbReference>
<dbReference type="EMBL" id="KK122120">
    <property type="protein sequence ID" value="KFM81955.1"/>
    <property type="molecule type" value="Genomic_DNA"/>
</dbReference>
<sequence>MIEYITDPRLKVDIQLIKQLNEQPALRYSFVCNAIHGISVTRDPDRLNEIAVLCAELTAKCCPLSAEWLGVLKALCWSSNHSCGFIDVLTQVDVCDLSVHDNLAVLTSILVARRCFPLPDFVAHVAIPSILAACPTGGGDPDAESGARLTCHILRRLFKKAYSPPGVYHVGNAPSVPASGSTRRHMYCIKYPCDRHLLSAIHSGMRVEAISAVLKALLVLGDSVPVSDAKLKENQNKEINISDILGSMDDGEFDLGLPQSLGRPQNQNANSSASNNNSGTGGPMDKAGLNDFAKHVLKQICCQEWVHERCLRYPETLCSQEVLLDQVLSPQQSQHLLRMICRPQEADIPPNIFDPADQKTLITNILQNLDLWTLRVSWLELQFMYKQCDAQNPPQISTWLESVAKATIDVFQIMSEENQIPLKGESMKNCSPSKFEIDKPNCIWLVAPLIAKLPAAVQGKMLRAAGQVLESGSWSTSTSSNAPASKNKDKDKLAQKNSSLLSHQPFLSLVLMCLKGQDEQREGLLNSLHTQLSQSIHVARDDKHGLEEIKAKQAMQEALQLRLSLVGGMFDMIQRSTTFTTDWAILLVQLISYGVVDPQIN</sequence>
<dbReference type="AlphaFoldDB" id="A0A087UX66"/>
<evidence type="ECO:0000313" key="2">
    <source>
        <dbReference type="EMBL" id="KFM81955.1"/>
    </source>
</evidence>
<feature type="compositionally biased region" description="Low complexity" evidence="1">
    <location>
        <begin position="472"/>
        <end position="485"/>
    </location>
</feature>
<accession>A0A087UX66</accession>
<keyword evidence="3" id="KW-1185">Reference proteome</keyword>
<reference evidence="2 3" key="1">
    <citation type="submission" date="2013-11" db="EMBL/GenBank/DDBJ databases">
        <title>Genome sequencing of Stegodyphus mimosarum.</title>
        <authorList>
            <person name="Bechsgaard J."/>
        </authorList>
    </citation>
    <scope>NUCLEOTIDE SEQUENCE [LARGE SCALE GENOMIC DNA]</scope>
</reference>
<dbReference type="GO" id="GO:0003713">
    <property type="term" value="F:transcription coactivator activity"/>
    <property type="evidence" value="ECO:0007669"/>
    <property type="project" value="TreeGrafter"/>
</dbReference>
<feature type="non-terminal residue" evidence="2">
    <location>
        <position position="601"/>
    </location>
</feature>
<dbReference type="STRING" id="407821.A0A087UX66"/>
<evidence type="ECO:0000313" key="3">
    <source>
        <dbReference type="Proteomes" id="UP000054359"/>
    </source>
</evidence>
<dbReference type="GO" id="GO:0045944">
    <property type="term" value="P:positive regulation of transcription by RNA polymerase II"/>
    <property type="evidence" value="ECO:0007669"/>
    <property type="project" value="TreeGrafter"/>
</dbReference>
<dbReference type="Proteomes" id="UP000054359">
    <property type="component" value="Unassembled WGS sequence"/>
</dbReference>
<gene>
    <name evidence="2" type="ORF">X975_19772</name>
</gene>
<name>A0A087UX66_STEMI</name>
<dbReference type="InterPro" id="IPR051647">
    <property type="entry name" value="Mediator_comp_sub12"/>
</dbReference>
<feature type="region of interest" description="Disordered" evidence="1">
    <location>
        <begin position="255"/>
        <end position="285"/>
    </location>
</feature>
<feature type="region of interest" description="Disordered" evidence="1">
    <location>
        <begin position="472"/>
        <end position="494"/>
    </location>
</feature>
<protein>
    <submittedName>
        <fullName evidence="2">Mediator of RNA polymerase II transcription subunit 12-like protein</fullName>
    </submittedName>
</protein>
<dbReference type="PANTHER" id="PTHR46007:SF11">
    <property type="entry name" value="MEDIATOR OF RNA POLYMERASE II TRANSCRIPTION SUBUNIT 12"/>
    <property type="match status" value="1"/>
</dbReference>
<dbReference type="OrthoDB" id="6424262at2759"/>
<proteinExistence type="predicted"/>
<organism evidence="2 3">
    <name type="scientific">Stegodyphus mimosarum</name>
    <name type="common">African social velvet spider</name>
    <dbReference type="NCBI Taxonomy" id="407821"/>
    <lineage>
        <taxon>Eukaryota</taxon>
        <taxon>Metazoa</taxon>
        <taxon>Ecdysozoa</taxon>
        <taxon>Arthropoda</taxon>
        <taxon>Chelicerata</taxon>
        <taxon>Arachnida</taxon>
        <taxon>Araneae</taxon>
        <taxon>Araneomorphae</taxon>
        <taxon>Entelegynae</taxon>
        <taxon>Eresoidea</taxon>
        <taxon>Eresidae</taxon>
        <taxon>Stegodyphus</taxon>
    </lineage>
</organism>
<dbReference type="PANTHER" id="PTHR46007">
    <property type="entry name" value="MEDIATOR OF RNA POLYMERASE II TRANSCRIPTION SUBUNIT 12"/>
    <property type="match status" value="1"/>
</dbReference>
<feature type="compositionally biased region" description="Low complexity" evidence="1">
    <location>
        <begin position="265"/>
        <end position="278"/>
    </location>
</feature>
<evidence type="ECO:0000256" key="1">
    <source>
        <dbReference type="SAM" id="MobiDB-lite"/>
    </source>
</evidence>